<dbReference type="AlphaFoldDB" id="T1AB62"/>
<accession>T1AB62</accession>
<comment type="caution">
    <text evidence="1">The sequence shown here is derived from an EMBL/GenBank/DDBJ whole genome shotgun (WGS) entry which is preliminary data.</text>
</comment>
<feature type="non-terminal residue" evidence="1">
    <location>
        <position position="67"/>
    </location>
</feature>
<gene>
    <name evidence="1" type="ORF">B1A_12233</name>
</gene>
<reference evidence="1" key="1">
    <citation type="submission" date="2013-08" db="EMBL/GenBank/DDBJ databases">
        <authorList>
            <person name="Mendez C."/>
            <person name="Richter M."/>
            <person name="Ferrer M."/>
            <person name="Sanchez J."/>
        </authorList>
    </citation>
    <scope>NUCLEOTIDE SEQUENCE</scope>
</reference>
<organism evidence="1">
    <name type="scientific">mine drainage metagenome</name>
    <dbReference type="NCBI Taxonomy" id="410659"/>
    <lineage>
        <taxon>unclassified sequences</taxon>
        <taxon>metagenomes</taxon>
        <taxon>ecological metagenomes</taxon>
    </lineage>
</organism>
<name>T1AB62_9ZZZZ</name>
<reference evidence="1" key="2">
    <citation type="journal article" date="2014" name="ISME J.">
        <title>Microbial stratification in low pH oxic and suboxic macroscopic growths along an acid mine drainage.</title>
        <authorList>
            <person name="Mendez-Garcia C."/>
            <person name="Mesa V."/>
            <person name="Sprenger R.R."/>
            <person name="Richter M."/>
            <person name="Diez M.S."/>
            <person name="Solano J."/>
            <person name="Bargiela R."/>
            <person name="Golyshina O.V."/>
            <person name="Manteca A."/>
            <person name="Ramos J.L."/>
            <person name="Gallego J.R."/>
            <person name="Llorente I."/>
            <person name="Martins Dos Santos V.A."/>
            <person name="Jensen O.N."/>
            <person name="Pelaez A.I."/>
            <person name="Sanchez J."/>
            <person name="Ferrer M."/>
        </authorList>
    </citation>
    <scope>NUCLEOTIDE SEQUENCE</scope>
</reference>
<dbReference type="InterPro" id="IPR035917">
    <property type="entry name" value="YjbQ-like_sf"/>
</dbReference>
<dbReference type="EMBL" id="AUZX01008858">
    <property type="protein sequence ID" value="EQD54272.1"/>
    <property type="molecule type" value="Genomic_DNA"/>
</dbReference>
<sequence>MRMMETRELVVDTTGRRLVDLTGDMREFCKGRGDGLVHAFCPHATAALVLMERGAGSEEDLLAWIDA</sequence>
<evidence type="ECO:0000313" key="1">
    <source>
        <dbReference type="EMBL" id="EQD54272.1"/>
    </source>
</evidence>
<dbReference type="SUPFAM" id="SSF111038">
    <property type="entry name" value="YjbQ-like"/>
    <property type="match status" value="1"/>
</dbReference>
<dbReference type="Gene3D" id="2.60.120.460">
    <property type="entry name" value="YjbQ-like"/>
    <property type="match status" value="1"/>
</dbReference>
<proteinExistence type="predicted"/>
<protein>
    <submittedName>
        <fullName evidence="1">Protein belonging to Uncharacterized protein family UPF0047</fullName>
    </submittedName>
</protein>